<evidence type="ECO:0000256" key="3">
    <source>
        <dbReference type="ARBA" id="ARBA00022833"/>
    </source>
</evidence>
<keyword evidence="3" id="KW-0862">Zinc</keyword>
<dbReference type="GO" id="GO:0000981">
    <property type="term" value="F:DNA-binding transcription factor activity, RNA polymerase II-specific"/>
    <property type="evidence" value="ECO:0007669"/>
    <property type="project" value="TreeGrafter"/>
</dbReference>
<feature type="domain" description="C2H2-type" evidence="6">
    <location>
        <begin position="275"/>
        <end position="302"/>
    </location>
</feature>
<dbReference type="PROSITE" id="PS50157">
    <property type="entry name" value="ZINC_FINGER_C2H2_2"/>
    <property type="match status" value="1"/>
</dbReference>
<feature type="region of interest" description="Disordered" evidence="5">
    <location>
        <begin position="165"/>
        <end position="184"/>
    </location>
</feature>
<organism evidence="7 8">
    <name type="scientific">Mortierella alpina</name>
    <name type="common">Oleaginous fungus</name>
    <name type="synonym">Mortierella renispora</name>
    <dbReference type="NCBI Taxonomy" id="64518"/>
    <lineage>
        <taxon>Eukaryota</taxon>
        <taxon>Fungi</taxon>
        <taxon>Fungi incertae sedis</taxon>
        <taxon>Mucoromycota</taxon>
        <taxon>Mortierellomycotina</taxon>
        <taxon>Mortierellomycetes</taxon>
        <taxon>Mortierellales</taxon>
        <taxon>Mortierellaceae</taxon>
        <taxon>Mortierella</taxon>
    </lineage>
</organism>
<reference evidence="7" key="1">
    <citation type="journal article" date="2020" name="Fungal Divers.">
        <title>Resolving the Mortierellaceae phylogeny through synthesis of multi-gene phylogenetics and phylogenomics.</title>
        <authorList>
            <person name="Vandepol N."/>
            <person name="Liber J."/>
            <person name="Desiro A."/>
            <person name="Na H."/>
            <person name="Kennedy M."/>
            <person name="Barry K."/>
            <person name="Grigoriev I.V."/>
            <person name="Miller A.N."/>
            <person name="O'Donnell K."/>
            <person name="Stajich J.E."/>
            <person name="Bonito G."/>
        </authorList>
    </citation>
    <scope>NUCLEOTIDE SEQUENCE</scope>
    <source>
        <strain evidence="7">CK1249</strain>
    </source>
</reference>
<proteinExistence type="predicted"/>
<sequence>MNPDDSVFQNTASSGKAEQQLEPQMAMAVGSPDTIDPYHVVSLTLATDNLALSTPCTSPSIGTHSSFQGMSSYNSIYTSGSGAMDAAMVDSLSLSPREMSELGSRWTPRHGQMQQDIHYNRSSYPAYDIAATSPPSPMPGRSTHGQANYLMSPTDTAASYSISSSLATSPMDQEQQQQQRQQHRFASIAHQQDTPSYQALVKIGQEHQQRLQMFPLETHSDDESSVEPIKKRRVSSTGEATTTTTTTRTTRGRSKTIMGADKSTTVAAASTPRRHSCYLCAKLFTRPFNLRSHMLTHTNTRPFVCGMMASWGACVASFMRRHDMIRHQRAKHPAADKQRRASKKDDSKMIMNPIDETNVNWGMVVKD</sequence>
<keyword evidence="8" id="KW-1185">Reference proteome</keyword>
<dbReference type="PANTHER" id="PTHR23235:SF120">
    <property type="entry name" value="KRUPPEL-LIKE FACTOR 15"/>
    <property type="match status" value="1"/>
</dbReference>
<dbReference type="PROSITE" id="PS00028">
    <property type="entry name" value="ZINC_FINGER_C2H2_1"/>
    <property type="match status" value="1"/>
</dbReference>
<evidence type="ECO:0000313" key="7">
    <source>
        <dbReference type="EMBL" id="KAF9966521.1"/>
    </source>
</evidence>
<gene>
    <name evidence="7" type="ORF">BGZ70_002069</name>
</gene>
<keyword evidence="2 4" id="KW-0863">Zinc-finger</keyword>
<dbReference type="Gene3D" id="3.30.160.60">
    <property type="entry name" value="Classic Zinc Finger"/>
    <property type="match status" value="2"/>
</dbReference>
<evidence type="ECO:0000256" key="4">
    <source>
        <dbReference type="PROSITE-ProRule" id="PRU00042"/>
    </source>
</evidence>
<evidence type="ECO:0000313" key="8">
    <source>
        <dbReference type="Proteomes" id="UP000738359"/>
    </source>
</evidence>
<dbReference type="AlphaFoldDB" id="A0A9P6M5K2"/>
<feature type="compositionally biased region" description="Basic and acidic residues" evidence="5">
    <location>
        <begin position="333"/>
        <end position="347"/>
    </location>
</feature>
<feature type="region of interest" description="Disordered" evidence="5">
    <location>
        <begin position="219"/>
        <end position="252"/>
    </location>
</feature>
<name>A0A9P6M5K2_MORAP</name>
<evidence type="ECO:0000256" key="2">
    <source>
        <dbReference type="ARBA" id="ARBA00022771"/>
    </source>
</evidence>
<evidence type="ECO:0000256" key="1">
    <source>
        <dbReference type="ARBA" id="ARBA00022723"/>
    </source>
</evidence>
<dbReference type="InterPro" id="IPR013087">
    <property type="entry name" value="Znf_C2H2_type"/>
</dbReference>
<evidence type="ECO:0000259" key="6">
    <source>
        <dbReference type="PROSITE" id="PS50157"/>
    </source>
</evidence>
<dbReference type="GO" id="GO:0008270">
    <property type="term" value="F:zinc ion binding"/>
    <property type="evidence" value="ECO:0007669"/>
    <property type="project" value="UniProtKB-KW"/>
</dbReference>
<dbReference type="OrthoDB" id="4748970at2759"/>
<dbReference type="EMBL" id="JAAAHY010000149">
    <property type="protein sequence ID" value="KAF9966521.1"/>
    <property type="molecule type" value="Genomic_DNA"/>
</dbReference>
<dbReference type="InterPro" id="IPR036236">
    <property type="entry name" value="Znf_C2H2_sf"/>
</dbReference>
<feature type="compositionally biased region" description="Low complexity" evidence="5">
    <location>
        <begin position="165"/>
        <end position="180"/>
    </location>
</feature>
<dbReference type="Proteomes" id="UP000738359">
    <property type="component" value="Unassembled WGS sequence"/>
</dbReference>
<feature type="region of interest" description="Disordered" evidence="5">
    <location>
        <begin position="128"/>
        <end position="149"/>
    </location>
</feature>
<dbReference type="GO" id="GO:0000978">
    <property type="term" value="F:RNA polymerase II cis-regulatory region sequence-specific DNA binding"/>
    <property type="evidence" value="ECO:0007669"/>
    <property type="project" value="TreeGrafter"/>
</dbReference>
<protein>
    <recommendedName>
        <fullName evidence="6">C2H2-type domain-containing protein</fullName>
    </recommendedName>
</protein>
<comment type="caution">
    <text evidence="7">The sequence shown here is derived from an EMBL/GenBank/DDBJ whole genome shotgun (WGS) entry which is preliminary data.</text>
</comment>
<evidence type="ECO:0000256" key="5">
    <source>
        <dbReference type="SAM" id="MobiDB-lite"/>
    </source>
</evidence>
<dbReference type="PANTHER" id="PTHR23235">
    <property type="entry name" value="KRUEPPEL-LIKE TRANSCRIPTION FACTOR"/>
    <property type="match status" value="1"/>
</dbReference>
<accession>A0A9P6M5K2</accession>
<dbReference type="SUPFAM" id="SSF57667">
    <property type="entry name" value="beta-beta-alpha zinc fingers"/>
    <property type="match status" value="1"/>
</dbReference>
<keyword evidence="1" id="KW-0479">Metal-binding</keyword>
<feature type="region of interest" description="Disordered" evidence="5">
    <location>
        <begin position="327"/>
        <end position="347"/>
    </location>
</feature>